<organism evidence="1">
    <name type="scientific">Anguilla anguilla</name>
    <name type="common">European freshwater eel</name>
    <name type="synonym">Muraena anguilla</name>
    <dbReference type="NCBI Taxonomy" id="7936"/>
    <lineage>
        <taxon>Eukaryota</taxon>
        <taxon>Metazoa</taxon>
        <taxon>Chordata</taxon>
        <taxon>Craniata</taxon>
        <taxon>Vertebrata</taxon>
        <taxon>Euteleostomi</taxon>
        <taxon>Actinopterygii</taxon>
        <taxon>Neopterygii</taxon>
        <taxon>Teleostei</taxon>
        <taxon>Anguilliformes</taxon>
        <taxon>Anguillidae</taxon>
        <taxon>Anguilla</taxon>
    </lineage>
</organism>
<reference evidence="1" key="2">
    <citation type="journal article" date="2015" name="Fish Shellfish Immunol.">
        <title>Early steps in the European eel (Anguilla anguilla)-Vibrio vulnificus interaction in the gills: Role of the RtxA13 toxin.</title>
        <authorList>
            <person name="Callol A."/>
            <person name="Pajuelo D."/>
            <person name="Ebbesson L."/>
            <person name="Teles M."/>
            <person name="MacKenzie S."/>
            <person name="Amaro C."/>
        </authorList>
    </citation>
    <scope>NUCLEOTIDE SEQUENCE</scope>
</reference>
<accession>A0A0E9SA40</accession>
<protein>
    <submittedName>
        <fullName evidence="1">Uncharacterized protein</fullName>
    </submittedName>
</protein>
<sequence>MAQKLEQVLKVLALSPHVVLGRYSFAVRSPEFSTKTVNQDVMKLQKLPNSLTRFIL</sequence>
<dbReference type="EMBL" id="GBXM01071022">
    <property type="protein sequence ID" value="JAH37555.1"/>
    <property type="molecule type" value="Transcribed_RNA"/>
</dbReference>
<evidence type="ECO:0000313" key="1">
    <source>
        <dbReference type="EMBL" id="JAH37555.1"/>
    </source>
</evidence>
<reference evidence="1" key="1">
    <citation type="submission" date="2014-11" db="EMBL/GenBank/DDBJ databases">
        <authorList>
            <person name="Amaro Gonzalez C."/>
        </authorList>
    </citation>
    <scope>NUCLEOTIDE SEQUENCE</scope>
</reference>
<proteinExistence type="predicted"/>
<dbReference type="AlphaFoldDB" id="A0A0E9SA40"/>
<name>A0A0E9SA40_ANGAN</name>